<dbReference type="Proteomes" id="UP000055590">
    <property type="component" value="Chromosome"/>
</dbReference>
<dbReference type="AlphaFoldDB" id="A0A0K1PBT2"/>
<sequence length="133" mass="14755">MPPLGMCSFRPTPSALGARPCKRTTGPCEGDACGGCVISEVVHPELSRGEHSERTQLGKPWTGTGPAGRGRSRRRSKRRARSREARLKKSGPLRRDRFLHTLGEERREPPRGLRRRRVGGAADAPNARRRPRS</sequence>
<accession>A0A0K1PBT2</accession>
<organism evidence="2 3">
    <name type="scientific">Vulgatibacter incomptus</name>
    <dbReference type="NCBI Taxonomy" id="1391653"/>
    <lineage>
        <taxon>Bacteria</taxon>
        <taxon>Pseudomonadati</taxon>
        <taxon>Myxococcota</taxon>
        <taxon>Myxococcia</taxon>
        <taxon>Myxococcales</taxon>
        <taxon>Cystobacterineae</taxon>
        <taxon>Vulgatibacteraceae</taxon>
        <taxon>Vulgatibacter</taxon>
    </lineage>
</organism>
<name>A0A0K1PBT2_9BACT</name>
<keyword evidence="3" id="KW-1185">Reference proteome</keyword>
<feature type="compositionally biased region" description="Basic and acidic residues" evidence="1">
    <location>
        <begin position="82"/>
        <end position="111"/>
    </location>
</feature>
<feature type="compositionally biased region" description="Basic and acidic residues" evidence="1">
    <location>
        <begin position="44"/>
        <end position="56"/>
    </location>
</feature>
<evidence type="ECO:0000313" key="2">
    <source>
        <dbReference type="EMBL" id="AKU90579.1"/>
    </source>
</evidence>
<dbReference type="KEGG" id="vin:AKJ08_0966"/>
<feature type="region of interest" description="Disordered" evidence="1">
    <location>
        <begin position="44"/>
        <end position="133"/>
    </location>
</feature>
<evidence type="ECO:0000313" key="3">
    <source>
        <dbReference type="Proteomes" id="UP000055590"/>
    </source>
</evidence>
<dbReference type="EMBL" id="CP012332">
    <property type="protein sequence ID" value="AKU90579.1"/>
    <property type="molecule type" value="Genomic_DNA"/>
</dbReference>
<evidence type="ECO:0000256" key="1">
    <source>
        <dbReference type="SAM" id="MobiDB-lite"/>
    </source>
</evidence>
<gene>
    <name evidence="2" type="ORF">AKJ08_0966</name>
</gene>
<feature type="compositionally biased region" description="Basic residues" evidence="1">
    <location>
        <begin position="70"/>
        <end position="81"/>
    </location>
</feature>
<feature type="region of interest" description="Disordered" evidence="1">
    <location>
        <begin position="1"/>
        <end position="26"/>
    </location>
</feature>
<protein>
    <submittedName>
        <fullName evidence="2">Uncharacterized protein</fullName>
    </submittedName>
</protein>
<proteinExistence type="predicted"/>
<reference evidence="2 3" key="1">
    <citation type="submission" date="2015-08" db="EMBL/GenBank/DDBJ databases">
        <authorList>
            <person name="Babu N.S."/>
            <person name="Beckwith C.J."/>
            <person name="Beseler K.G."/>
            <person name="Brison A."/>
            <person name="Carone J.V."/>
            <person name="Caskin T.P."/>
            <person name="Diamond M."/>
            <person name="Durham M.E."/>
            <person name="Foxe J.M."/>
            <person name="Go M."/>
            <person name="Henderson B.A."/>
            <person name="Jones I.B."/>
            <person name="McGettigan J.A."/>
            <person name="Micheletti S.J."/>
            <person name="Nasrallah M.E."/>
            <person name="Ortiz D."/>
            <person name="Piller C.R."/>
            <person name="Privatt S.R."/>
            <person name="Schneider S.L."/>
            <person name="Sharp S."/>
            <person name="Smith T.C."/>
            <person name="Stanton J.D."/>
            <person name="Ullery H.E."/>
            <person name="Wilson R.J."/>
            <person name="Serrano M.G."/>
            <person name="Buck G."/>
            <person name="Lee V."/>
            <person name="Wang Y."/>
            <person name="Carvalho R."/>
            <person name="Voegtly L."/>
            <person name="Shi R."/>
            <person name="Duckworth R."/>
            <person name="Johnson A."/>
            <person name="Loviza R."/>
            <person name="Walstead R."/>
            <person name="Shah Z."/>
            <person name="Kiflezghi M."/>
            <person name="Wade K."/>
            <person name="Ball S.L."/>
            <person name="Bradley K.W."/>
            <person name="Asai D.J."/>
            <person name="Bowman C.A."/>
            <person name="Russell D.A."/>
            <person name="Pope W.H."/>
            <person name="Jacobs-Sera D."/>
            <person name="Hendrix R.W."/>
            <person name="Hatfull G.F."/>
        </authorList>
    </citation>
    <scope>NUCLEOTIDE SEQUENCE [LARGE SCALE GENOMIC DNA]</scope>
    <source>
        <strain evidence="2 3">DSM 27710</strain>
    </source>
</reference>